<comment type="caution">
    <text evidence="1">The sequence shown here is derived from an EMBL/GenBank/DDBJ whole genome shotgun (WGS) entry which is preliminary data.</text>
</comment>
<dbReference type="Proteomes" id="UP000093476">
    <property type="component" value="Unassembled WGS sequence"/>
</dbReference>
<dbReference type="STRING" id="286156.Ppb6_00753"/>
<organism evidence="1 2">
    <name type="scientific">Photorhabdus australis subsp. thailandensis</name>
    <dbReference type="NCBI Taxonomy" id="2805096"/>
    <lineage>
        <taxon>Bacteria</taxon>
        <taxon>Pseudomonadati</taxon>
        <taxon>Pseudomonadota</taxon>
        <taxon>Gammaproteobacteria</taxon>
        <taxon>Enterobacterales</taxon>
        <taxon>Morganellaceae</taxon>
        <taxon>Photorhabdus</taxon>
    </lineage>
</organism>
<sequence length="1007" mass="116901">MNNRDMLFPIIKDDITFDSLFAQAKTVIEQQSGQCWSNTGENDPGITLLEACCYGASDLAYRHALPLRDLLTPKEHERTDDGIFPKEFGPQQILTCGPITAEDYRRALLDLRSDDTVEGYFFFNDAQLIREPENQRYSYWYDKEKREYSFTRNRYSDQLQLTLRGNYWLYLLPSRKTQLDNSRAEERLNIFLKDNRNLGESVSKIIWLDPIELPLRIDIQLDDDAKDIADIFAKVYMMAEQMVLEKPLRYTTQAMKEQGYSQEQIFEGPYLHHGWIPKLPKTKDYTHPTVLNLSPLVNQLLAIKGVKHITQFTLDKPDEKISKLSHDNWSWKIAQGYYPKLWGDSPLELITSPTSPLTITAKGGVKIAITQQQIEKNIITEPLINTQPELLEWGKHRKVLDYYPISNKLPACYGLQTNTQQQLQLHQFMLPFEQMLANRCAELALLPRLLAFKQRGNTVHGIQWPFKENTVGQYVHKDIASKLNNNATKIDNHANDYDKELVILDYLLRYFGAQCAIPRLSPDPPPSSLTEPQTKKDFLSTQREYLAQQPKLTYQRNNIRIDKVSALQKRIAARLGLGGECFKEEPDLAHLPFYLIEHRRLLPVKPDTKFNIEQQPDSLEIDDDKLKITQKDSSGRLLQGQVINLKFSEGYNEFTLLNLMITEVTGDTFTININNSRDLRDNLNKVQNAFKQTDNLSWHNSLIWMEDMDYQLVYANEEQREKAESEQWITIHSQSAFPAMIGENDEITLKIQSDYELKTQVVQLDYDNKKILIRKDATSKNNFPPKQEAAYYSCSHREDNEYGYWNERTYELIYVDTESTKENECWITINDQNDQFSPDIITENDELILQTNPNYQFKTHVAKLDRINRQILLRKNPDLENNFPLEKNTSNYHWHFSGEKYAQTDHFSFVVSVVLNRELIGSGTVDLYKLESWVKTEILSELPAHISLVIHWLSSEEFKEFASTYKAWQNNGAPLGDHAYEILETLTLGKKPSASSIKESHEPVIAV</sequence>
<dbReference type="RefSeq" id="WP_065822170.1">
    <property type="nucleotide sequence ID" value="NZ_CAWMQZ010000027.1"/>
</dbReference>
<accession>A0A1C0U7W7</accession>
<evidence type="ECO:0000313" key="2">
    <source>
        <dbReference type="Proteomes" id="UP000093476"/>
    </source>
</evidence>
<reference evidence="1 2" key="1">
    <citation type="submission" date="2015-12" db="EMBL/GenBank/DDBJ databases">
        <title>Genome comparisons provide insights into the role of secondary metabolites in the pathogenic phase of the Photorhabdus life cycle.</title>
        <authorList>
            <person name="Tobias N.J."/>
            <person name="Mishra B."/>
            <person name="Gupta D.K."/>
            <person name="Thines M."/>
            <person name="Stinear T.P."/>
            <person name="Bode H.B."/>
        </authorList>
    </citation>
    <scope>NUCLEOTIDE SEQUENCE [LARGE SCALE GENOMIC DNA]</scope>
    <source>
        <strain evidence="1 2">PB68.1</strain>
    </source>
</reference>
<gene>
    <name evidence="1" type="ORF">Ppb6_00753</name>
</gene>
<protein>
    <submittedName>
        <fullName evidence="1">Uncharacterized protein</fullName>
    </submittedName>
</protein>
<keyword evidence="2" id="KW-1185">Reference proteome</keyword>
<dbReference type="PATRIC" id="fig|286156.4.peg.863"/>
<dbReference type="EMBL" id="LOMY01000027">
    <property type="protein sequence ID" value="OCQ54028.1"/>
    <property type="molecule type" value="Genomic_DNA"/>
</dbReference>
<name>A0A1C0U7W7_9GAMM</name>
<proteinExistence type="predicted"/>
<evidence type="ECO:0000313" key="1">
    <source>
        <dbReference type="EMBL" id="OCQ54028.1"/>
    </source>
</evidence>
<dbReference type="AlphaFoldDB" id="A0A1C0U7W7"/>